<proteinExistence type="predicted"/>
<dbReference type="AlphaFoldDB" id="A0A1I5Y7B0"/>
<gene>
    <name evidence="1" type="ORF">SAMN04515674_11771</name>
</gene>
<dbReference type="STRING" id="1079859.SAMN04515674_11771"/>
<protein>
    <submittedName>
        <fullName evidence="1">Uncharacterized protein</fullName>
    </submittedName>
</protein>
<sequence length="154" mass="17396">MCTYKTSDTVTIAQSQKAITFQKGEKFCRIPLVFSGNSPLKTNIKSLLVFEQVTVDPLPEGVYEIYLVNNSKNEKKVFSAKSRDFINVLDLYNLSDKPIVINISNSIQQLGLQNKSLSELSVVIFFNGNVLPDKRKVRHNSKLSIGRIRLVQEC</sequence>
<dbReference type="EMBL" id="FOXH01000017">
    <property type="protein sequence ID" value="SFQ40122.1"/>
    <property type="molecule type" value="Genomic_DNA"/>
</dbReference>
<name>A0A1I5Y7B0_9BACT</name>
<evidence type="ECO:0000313" key="2">
    <source>
        <dbReference type="Proteomes" id="UP000199306"/>
    </source>
</evidence>
<reference evidence="1 2" key="1">
    <citation type="submission" date="2016-10" db="EMBL/GenBank/DDBJ databases">
        <authorList>
            <person name="de Groot N.N."/>
        </authorList>
    </citation>
    <scope>NUCLEOTIDE SEQUENCE [LARGE SCALE GENOMIC DNA]</scope>
    <source>
        <strain evidence="2">E92,LMG 26720,CCM 7988</strain>
    </source>
</reference>
<dbReference type="OrthoDB" id="1415031at2"/>
<accession>A0A1I5Y7B0</accession>
<evidence type="ECO:0000313" key="1">
    <source>
        <dbReference type="EMBL" id="SFQ40122.1"/>
    </source>
</evidence>
<dbReference type="RefSeq" id="WP_092019328.1">
    <property type="nucleotide sequence ID" value="NZ_FOXH01000017.1"/>
</dbReference>
<organism evidence="1 2">
    <name type="scientific">Pseudarcicella hirudinis</name>
    <dbReference type="NCBI Taxonomy" id="1079859"/>
    <lineage>
        <taxon>Bacteria</taxon>
        <taxon>Pseudomonadati</taxon>
        <taxon>Bacteroidota</taxon>
        <taxon>Cytophagia</taxon>
        <taxon>Cytophagales</taxon>
        <taxon>Flectobacillaceae</taxon>
        <taxon>Pseudarcicella</taxon>
    </lineage>
</organism>
<dbReference type="Proteomes" id="UP000199306">
    <property type="component" value="Unassembled WGS sequence"/>
</dbReference>
<keyword evidence="2" id="KW-1185">Reference proteome</keyword>